<gene>
    <name evidence="10" type="ordered locus">Isop_3042</name>
</gene>
<dbReference type="NCBIfam" id="TIGR02602">
    <property type="entry name" value="8TM_EpsH"/>
    <property type="match status" value="1"/>
</dbReference>
<evidence type="ECO:0000256" key="8">
    <source>
        <dbReference type="SAM" id="MobiDB-lite"/>
    </source>
</evidence>
<keyword evidence="5" id="KW-0378">Hydrolase</keyword>
<evidence type="ECO:0000256" key="9">
    <source>
        <dbReference type="SAM" id="Phobius"/>
    </source>
</evidence>
<feature type="compositionally biased region" description="Low complexity" evidence="8">
    <location>
        <begin position="1"/>
        <end position="23"/>
    </location>
</feature>
<keyword evidence="11" id="KW-1185">Reference proteome</keyword>
<feature type="compositionally biased region" description="Gly residues" evidence="8">
    <location>
        <begin position="338"/>
        <end position="349"/>
    </location>
</feature>
<evidence type="ECO:0000256" key="6">
    <source>
        <dbReference type="ARBA" id="ARBA00022989"/>
    </source>
</evidence>
<sequence length="402" mass="41701">MTRPISSSESPPTAAASASSSTSIDSREIAPSLAPGLGVSLWGRLRETAATAEGRSELILAALGSVLLAGLFWPTLVNFVFIWSTNENYSHGFLVPLLSLYFANEASKKARGRLNRSGGATLGFGLVATAVLGRWANVLVPIGLIGDLAFLVGLAGVATLFLGRDGLKRYGFALGFLVFMVPLPVALYSAIASPLQLAVSKIAAGLLNLSGIPVLREGNLMILPGDIRMFVAEACSGMRQLTGFLALSAAIAHSVQRPWWFKAVVVASSVPIAMTANVLRVMLTGFIMYKIDPEFALGAWHTAEGLALMAVGLGLLMLELWALNQALVFDEPPDPKGPGDGGALGGGSEHGIRPARASATHPMVTTLATPRLEGPAALVPVAGRSTVACPTSGSLPTKGVPA</sequence>
<dbReference type="GO" id="GO:0006508">
    <property type="term" value="P:proteolysis"/>
    <property type="evidence" value="ECO:0007669"/>
    <property type="project" value="UniProtKB-KW"/>
</dbReference>
<dbReference type="eggNOG" id="COG1269">
    <property type="taxonomic scope" value="Bacteria"/>
</dbReference>
<keyword evidence="2" id="KW-1003">Cell membrane</keyword>
<dbReference type="HOGENOM" id="CLU_684721_0_0_0"/>
<feature type="transmembrane region" description="Helical" evidence="9">
    <location>
        <begin position="118"/>
        <end position="136"/>
    </location>
</feature>
<feature type="region of interest" description="Disordered" evidence="8">
    <location>
        <begin position="1"/>
        <end position="27"/>
    </location>
</feature>
<keyword evidence="7 9" id="KW-0472">Membrane</keyword>
<name>E8R397_ISOPI</name>
<evidence type="ECO:0000313" key="11">
    <source>
        <dbReference type="Proteomes" id="UP000008631"/>
    </source>
</evidence>
<dbReference type="NCBIfam" id="TIGR04178">
    <property type="entry name" value="exo_archaeo"/>
    <property type="match status" value="1"/>
</dbReference>
<protein>
    <submittedName>
        <fullName evidence="10">Eight transmembrane protein EpsH</fullName>
    </submittedName>
</protein>
<dbReference type="InterPro" id="IPR026392">
    <property type="entry name" value="Exo/Archaeosortase_dom"/>
</dbReference>
<reference evidence="10 11" key="2">
    <citation type="journal article" date="2011" name="Stand. Genomic Sci.">
        <title>Complete genome sequence of Isosphaera pallida type strain (IS1B).</title>
        <authorList>
            <consortium name="US DOE Joint Genome Institute (JGI-PGF)"/>
            <person name="Goker M."/>
            <person name="Cleland D."/>
            <person name="Saunders E."/>
            <person name="Lapidus A."/>
            <person name="Nolan M."/>
            <person name="Lucas S."/>
            <person name="Hammon N."/>
            <person name="Deshpande S."/>
            <person name="Cheng J.F."/>
            <person name="Tapia R."/>
            <person name="Han C."/>
            <person name="Goodwin L."/>
            <person name="Pitluck S."/>
            <person name="Liolios K."/>
            <person name="Pagani I."/>
            <person name="Ivanova N."/>
            <person name="Mavromatis K."/>
            <person name="Pati A."/>
            <person name="Chen A."/>
            <person name="Palaniappan K."/>
            <person name="Land M."/>
            <person name="Hauser L."/>
            <person name="Chang Y.J."/>
            <person name="Jeffries C.D."/>
            <person name="Detter J.C."/>
            <person name="Beck B."/>
            <person name="Woyke T."/>
            <person name="Bristow J."/>
            <person name="Eisen J.A."/>
            <person name="Markowitz V."/>
            <person name="Hugenholtz P."/>
            <person name="Kyrpides N.C."/>
            <person name="Klenk H.P."/>
        </authorList>
    </citation>
    <scope>NUCLEOTIDE SEQUENCE [LARGE SCALE GENOMIC DNA]</scope>
    <source>
        <strain evidence="11">ATCC 43644 / DSM 9630 / IS1B</strain>
    </source>
</reference>
<feature type="transmembrane region" description="Helical" evidence="9">
    <location>
        <begin position="58"/>
        <end position="83"/>
    </location>
</feature>
<feature type="transmembrane region" description="Helical" evidence="9">
    <location>
        <begin position="259"/>
        <end position="283"/>
    </location>
</feature>
<dbReference type="Proteomes" id="UP000008631">
    <property type="component" value="Chromosome"/>
</dbReference>
<proteinExistence type="predicted"/>
<dbReference type="AlphaFoldDB" id="E8R397"/>
<reference key="1">
    <citation type="submission" date="2010-11" db="EMBL/GenBank/DDBJ databases">
        <title>The complete sequence of chromosome of Isophaera pallida ATCC 43644.</title>
        <authorList>
            <consortium name="US DOE Joint Genome Institute (JGI-PGF)"/>
            <person name="Lucas S."/>
            <person name="Copeland A."/>
            <person name="Lapidus A."/>
            <person name="Bruce D."/>
            <person name="Goodwin L."/>
            <person name="Pitluck S."/>
            <person name="Kyrpides N."/>
            <person name="Mavromatis K."/>
            <person name="Pagani I."/>
            <person name="Ivanova N."/>
            <person name="Saunders E."/>
            <person name="Brettin T."/>
            <person name="Detter J.C."/>
            <person name="Han C."/>
            <person name="Tapia R."/>
            <person name="Land M."/>
            <person name="Hauser L."/>
            <person name="Markowitz V."/>
            <person name="Cheng J.-F."/>
            <person name="Hugenholtz P."/>
            <person name="Woyke T."/>
            <person name="Wu D."/>
            <person name="Eisen J.A."/>
        </authorList>
    </citation>
    <scope>NUCLEOTIDE SEQUENCE</scope>
    <source>
        <strain>ATCC 43644</strain>
    </source>
</reference>
<keyword evidence="3" id="KW-0645">Protease</keyword>
<keyword evidence="4 9" id="KW-0812">Transmembrane</keyword>
<feature type="transmembrane region" description="Helical" evidence="9">
    <location>
        <begin position="227"/>
        <end position="253"/>
    </location>
</feature>
<dbReference type="GO" id="GO:0005886">
    <property type="term" value="C:plasma membrane"/>
    <property type="evidence" value="ECO:0007669"/>
    <property type="project" value="UniProtKB-SubCell"/>
</dbReference>
<dbReference type="InterPro" id="IPR019127">
    <property type="entry name" value="Exosortase"/>
</dbReference>
<comment type="subcellular location">
    <subcellularLocation>
        <location evidence="1">Cell membrane</location>
        <topology evidence="1">Multi-pass membrane protein</topology>
    </subcellularLocation>
</comment>
<feature type="transmembrane region" description="Helical" evidence="9">
    <location>
        <begin position="170"/>
        <end position="191"/>
    </location>
</feature>
<evidence type="ECO:0000313" key="10">
    <source>
        <dbReference type="EMBL" id="ADV63607.1"/>
    </source>
</evidence>
<dbReference type="STRING" id="575540.Isop_3042"/>
<dbReference type="OrthoDB" id="9797363at2"/>
<evidence type="ECO:0000256" key="2">
    <source>
        <dbReference type="ARBA" id="ARBA00022475"/>
    </source>
</evidence>
<dbReference type="InParanoid" id="E8R397"/>
<feature type="transmembrane region" description="Helical" evidence="9">
    <location>
        <begin position="142"/>
        <end position="163"/>
    </location>
</feature>
<evidence type="ECO:0000256" key="1">
    <source>
        <dbReference type="ARBA" id="ARBA00004651"/>
    </source>
</evidence>
<evidence type="ECO:0000256" key="4">
    <source>
        <dbReference type="ARBA" id="ARBA00022692"/>
    </source>
</evidence>
<dbReference type="GO" id="GO:0008233">
    <property type="term" value="F:peptidase activity"/>
    <property type="evidence" value="ECO:0007669"/>
    <property type="project" value="UniProtKB-KW"/>
</dbReference>
<dbReference type="InterPro" id="IPR013426">
    <property type="entry name" value="EpsH-like"/>
</dbReference>
<dbReference type="RefSeq" id="WP_013565895.1">
    <property type="nucleotide sequence ID" value="NC_014962.1"/>
</dbReference>
<accession>E8R397</accession>
<feature type="transmembrane region" description="Helical" evidence="9">
    <location>
        <begin position="295"/>
        <end position="323"/>
    </location>
</feature>
<evidence type="ECO:0000256" key="5">
    <source>
        <dbReference type="ARBA" id="ARBA00022801"/>
    </source>
</evidence>
<evidence type="ECO:0000256" key="7">
    <source>
        <dbReference type="ARBA" id="ARBA00023136"/>
    </source>
</evidence>
<keyword evidence="6 9" id="KW-1133">Transmembrane helix</keyword>
<feature type="region of interest" description="Disordered" evidence="8">
    <location>
        <begin position="332"/>
        <end position="352"/>
    </location>
</feature>
<dbReference type="Pfam" id="PF09721">
    <property type="entry name" value="Exosortase_EpsH"/>
    <property type="match status" value="1"/>
</dbReference>
<dbReference type="KEGG" id="ipa:Isop_3042"/>
<organism evidence="10 11">
    <name type="scientific">Isosphaera pallida (strain ATCC 43644 / DSM 9630 / IS1B)</name>
    <dbReference type="NCBI Taxonomy" id="575540"/>
    <lineage>
        <taxon>Bacteria</taxon>
        <taxon>Pseudomonadati</taxon>
        <taxon>Planctomycetota</taxon>
        <taxon>Planctomycetia</taxon>
        <taxon>Isosphaerales</taxon>
        <taxon>Isosphaeraceae</taxon>
        <taxon>Isosphaera</taxon>
    </lineage>
</organism>
<evidence type="ECO:0000256" key="3">
    <source>
        <dbReference type="ARBA" id="ARBA00022670"/>
    </source>
</evidence>
<dbReference type="EMBL" id="CP002353">
    <property type="protein sequence ID" value="ADV63607.1"/>
    <property type="molecule type" value="Genomic_DNA"/>
</dbReference>